<proteinExistence type="predicted"/>
<keyword evidence="3" id="KW-1185">Reference proteome</keyword>
<evidence type="ECO:0000313" key="3">
    <source>
        <dbReference type="Proteomes" id="UP000198558"/>
    </source>
</evidence>
<dbReference type="RefSeq" id="WP_092352910.1">
    <property type="nucleotide sequence ID" value="NZ_BLMI01000264.1"/>
</dbReference>
<reference evidence="2" key="1">
    <citation type="submission" date="2016-10" db="EMBL/GenBank/DDBJ databases">
        <authorList>
            <person name="de Groot N.N."/>
        </authorList>
    </citation>
    <scope>NUCLEOTIDE SEQUENCE [LARGE SCALE GENOMIC DNA]</scope>
    <source>
        <strain evidence="2">DSM 1551</strain>
    </source>
</reference>
<evidence type="ECO:0000313" key="2">
    <source>
        <dbReference type="EMBL" id="SET32679.1"/>
    </source>
</evidence>
<dbReference type="OrthoDB" id="1652026at2"/>
<dbReference type="EMBL" id="BLMI01000264">
    <property type="protein sequence ID" value="GFI42096.1"/>
    <property type="molecule type" value="Genomic_DNA"/>
</dbReference>
<protein>
    <submittedName>
        <fullName evidence="2">Uncharacterized protein</fullName>
    </submittedName>
</protein>
<gene>
    <name evidence="1" type="ORF">IMSAGC017_02143</name>
    <name evidence="2" type="ORF">SAMN04489758_10680</name>
</gene>
<evidence type="ECO:0000313" key="4">
    <source>
        <dbReference type="Proteomes" id="UP000490821"/>
    </source>
</evidence>
<accession>A0A1I0DJM6</accession>
<sequence>MNSGQKQFYDYILKRVRAGNEEKAKVLLNESFTRQEAGTFNQEYLQLFEIEMLDLIQDEDKVEVEMIMNQFGKKIK</sequence>
<dbReference type="Proteomes" id="UP000198558">
    <property type="component" value="Unassembled WGS sequence"/>
</dbReference>
<reference evidence="1 4" key="3">
    <citation type="journal article" date="2020" name="Microbiome">
        <title>Single-cell genomics of uncultured bacteria reveals dietary fiber responders in the mouse gut microbiota.</title>
        <authorList>
            <person name="Chijiiwa R."/>
            <person name="Hosokawa M."/>
            <person name="Kogawa M."/>
            <person name="Nishikawa Y."/>
            <person name="Ide K."/>
            <person name="Sakanashi C."/>
            <person name="Takahashi K."/>
            <person name="Takeyama H."/>
        </authorList>
    </citation>
    <scope>NUCLEOTIDE SEQUENCE [LARGE SCALE GENOMIC DNA]</scope>
    <source>
        <strain evidence="1">IMSAGC_017</strain>
    </source>
</reference>
<dbReference type="AlphaFoldDB" id="A0A1I0DJM6"/>
<name>A0A1I0DJM6_9FIRM</name>
<dbReference type="EMBL" id="FOIN01000006">
    <property type="protein sequence ID" value="SET32679.1"/>
    <property type="molecule type" value="Genomic_DNA"/>
</dbReference>
<reference evidence="3" key="2">
    <citation type="submission" date="2016-10" db="EMBL/GenBank/DDBJ databases">
        <authorList>
            <person name="Varghese N."/>
            <person name="Submissions S."/>
        </authorList>
    </citation>
    <scope>NUCLEOTIDE SEQUENCE [LARGE SCALE GENOMIC DNA]</scope>
    <source>
        <strain evidence="3">DSM 1551</strain>
    </source>
</reference>
<evidence type="ECO:0000313" key="1">
    <source>
        <dbReference type="EMBL" id="GFI42096.1"/>
    </source>
</evidence>
<dbReference type="Proteomes" id="UP000490821">
    <property type="component" value="Unassembled WGS sequence"/>
</dbReference>
<organism evidence="2 3">
    <name type="scientific">Thomasclavelia cocleata</name>
    <dbReference type="NCBI Taxonomy" id="69824"/>
    <lineage>
        <taxon>Bacteria</taxon>
        <taxon>Bacillati</taxon>
        <taxon>Bacillota</taxon>
        <taxon>Erysipelotrichia</taxon>
        <taxon>Erysipelotrichales</taxon>
        <taxon>Coprobacillaceae</taxon>
        <taxon>Thomasclavelia</taxon>
    </lineage>
</organism>
<dbReference type="GeneID" id="78287917"/>